<evidence type="ECO:0000256" key="5">
    <source>
        <dbReference type="PIRSR" id="PIRSR036492-1"/>
    </source>
</evidence>
<sequence>MNMNHHSDDASQLTRLEPLLKAQKNAFASTPMPELNERLRRLNLLHNALLAYREQIYTAIDADFSGRSSAETEMAEILPLLEGIAYYRKRLKKFMKPQRRHASLTIAPGKAEVHYQPLGVVGIVTPWNFPFFLALSPLIGALAAGNRAMIKTSEFAPASGELLRTILASVFQEDEVAVVTGGVEVATEFTRLPFDHLVFTGSTPVGKIVMRAAAENLTPVTLELGGKSPAIIHDEFPIGEAARRLAFGKCMNAGQICVSPDYVLCPRNKVHEFSSLFIDAVEQAYPTLKENPDYTAIISERQKNRLERYLNDARAQGAQLMTAGSSNENLRNTRKMPMTLVLDTTEEMLVMQEEIFGPILPVIPYDSIEEALDYVAARERPLALYYFDWNQKRADHILKTTHSGGVCINDSLSHVPADDIPFGGIGPSGMGHYHGEEGFRNFSKAKGVIRKGRINTAALVAPPWGNLMYRGLMWFMEKKYRPVKIK</sequence>
<dbReference type="InterPro" id="IPR029510">
    <property type="entry name" value="Ald_DH_CS_GLU"/>
</dbReference>
<feature type="active site" evidence="5">
    <location>
        <position position="257"/>
    </location>
</feature>
<gene>
    <name evidence="9" type="ORF">SAMN05421686_102274</name>
</gene>
<dbReference type="SUPFAM" id="SSF53720">
    <property type="entry name" value="ALDH-like"/>
    <property type="match status" value="1"/>
</dbReference>
<dbReference type="InterPro" id="IPR016161">
    <property type="entry name" value="Ald_DH/histidinol_DH"/>
</dbReference>
<dbReference type="GO" id="GO:0006081">
    <property type="term" value="P:aldehyde metabolic process"/>
    <property type="evidence" value="ECO:0007669"/>
    <property type="project" value="InterPro"/>
</dbReference>
<keyword evidence="2 4" id="KW-0560">Oxidoreductase</keyword>
<dbReference type="InterPro" id="IPR016162">
    <property type="entry name" value="Ald_DH_N"/>
</dbReference>
<feature type="domain" description="Aldehyde dehydrogenase" evidence="8">
    <location>
        <begin position="21"/>
        <end position="447"/>
    </location>
</feature>
<reference evidence="10" key="1">
    <citation type="submission" date="2017-01" db="EMBL/GenBank/DDBJ databases">
        <authorList>
            <person name="Varghese N."/>
            <person name="Submissions S."/>
        </authorList>
    </citation>
    <scope>NUCLEOTIDE SEQUENCE [LARGE SCALE GENOMIC DNA]</scope>
    <source>
        <strain evidence="10">DSM 24913</strain>
    </source>
</reference>
<evidence type="ECO:0000256" key="2">
    <source>
        <dbReference type="ARBA" id="ARBA00023002"/>
    </source>
</evidence>
<dbReference type="PROSITE" id="PS00687">
    <property type="entry name" value="ALDEHYDE_DEHYDR_GLU"/>
    <property type="match status" value="1"/>
</dbReference>
<keyword evidence="3" id="KW-0520">NAD</keyword>
<dbReference type="EMBL" id="FTOH01000002">
    <property type="protein sequence ID" value="SIS55077.1"/>
    <property type="molecule type" value="Genomic_DNA"/>
</dbReference>
<dbReference type="Gene3D" id="3.40.605.10">
    <property type="entry name" value="Aldehyde Dehydrogenase, Chain A, domain 1"/>
    <property type="match status" value="1"/>
</dbReference>
<evidence type="ECO:0000256" key="6">
    <source>
        <dbReference type="PROSITE-ProRule" id="PRU10007"/>
    </source>
</evidence>
<accession>A0A1N7K0I4</accession>
<dbReference type="AlphaFoldDB" id="A0A1N7K0I4"/>
<organism evidence="9 10">
    <name type="scientific">Thalassolituus maritimus</name>
    <dbReference type="NCBI Taxonomy" id="484498"/>
    <lineage>
        <taxon>Bacteria</taxon>
        <taxon>Pseudomonadati</taxon>
        <taxon>Pseudomonadota</taxon>
        <taxon>Gammaproteobacteria</taxon>
        <taxon>Oceanospirillales</taxon>
        <taxon>Oceanospirillaceae</taxon>
        <taxon>Thalassolituus</taxon>
    </lineage>
</organism>
<dbReference type="CDD" id="cd07133">
    <property type="entry name" value="ALDH_CALDH_CalB"/>
    <property type="match status" value="1"/>
</dbReference>
<dbReference type="Gene3D" id="3.40.309.10">
    <property type="entry name" value="Aldehyde Dehydrogenase, Chain A, domain 2"/>
    <property type="match status" value="1"/>
</dbReference>
<dbReference type="Pfam" id="PF00171">
    <property type="entry name" value="Aldedh"/>
    <property type="match status" value="1"/>
</dbReference>
<keyword evidence="10" id="KW-1185">Reference proteome</keyword>
<dbReference type="OrthoDB" id="9812625at2"/>
<evidence type="ECO:0000313" key="10">
    <source>
        <dbReference type="Proteomes" id="UP000185639"/>
    </source>
</evidence>
<dbReference type="PANTHER" id="PTHR43570:SF20">
    <property type="entry name" value="ALDEHYDE DEHYDROGENASE ALDX-RELATED"/>
    <property type="match status" value="1"/>
</dbReference>
<dbReference type="Proteomes" id="UP000185639">
    <property type="component" value="Unassembled WGS sequence"/>
</dbReference>
<dbReference type="GO" id="GO:0004029">
    <property type="term" value="F:aldehyde dehydrogenase (NAD+) activity"/>
    <property type="evidence" value="ECO:0007669"/>
    <property type="project" value="TreeGrafter"/>
</dbReference>
<proteinExistence type="inferred from homology"/>
<name>A0A1N7K0I4_9GAMM</name>
<evidence type="ECO:0000256" key="7">
    <source>
        <dbReference type="RuleBase" id="RU003345"/>
    </source>
</evidence>
<evidence type="ECO:0000256" key="1">
    <source>
        <dbReference type="ARBA" id="ARBA00009986"/>
    </source>
</evidence>
<dbReference type="InterPro" id="IPR016163">
    <property type="entry name" value="Ald_DH_C"/>
</dbReference>
<protein>
    <recommendedName>
        <fullName evidence="4">Aldehyde dehydrogenase</fullName>
    </recommendedName>
</protein>
<dbReference type="STRING" id="484498.SAMN05421686_102274"/>
<dbReference type="InterPro" id="IPR015590">
    <property type="entry name" value="Aldehyde_DH_dom"/>
</dbReference>
<evidence type="ECO:0000313" key="9">
    <source>
        <dbReference type="EMBL" id="SIS55077.1"/>
    </source>
</evidence>
<comment type="similarity">
    <text evidence="1 4 7">Belongs to the aldehyde dehydrogenase family.</text>
</comment>
<dbReference type="PANTHER" id="PTHR43570">
    <property type="entry name" value="ALDEHYDE DEHYDROGENASE"/>
    <property type="match status" value="1"/>
</dbReference>
<evidence type="ECO:0000256" key="3">
    <source>
        <dbReference type="ARBA" id="ARBA00023027"/>
    </source>
</evidence>
<evidence type="ECO:0000259" key="8">
    <source>
        <dbReference type="Pfam" id="PF00171"/>
    </source>
</evidence>
<evidence type="ECO:0000256" key="4">
    <source>
        <dbReference type="PIRNR" id="PIRNR036492"/>
    </source>
</evidence>
<dbReference type="InterPro" id="IPR012394">
    <property type="entry name" value="Aldehyde_DH_NAD(P)"/>
</dbReference>
<dbReference type="RefSeq" id="WP_076514406.1">
    <property type="nucleotide sequence ID" value="NZ_FTOH01000002.1"/>
</dbReference>
<feature type="active site" evidence="5 6">
    <location>
        <position position="223"/>
    </location>
</feature>
<dbReference type="FunFam" id="3.40.605.10:FF:000004">
    <property type="entry name" value="Aldehyde dehydrogenase"/>
    <property type="match status" value="1"/>
</dbReference>
<dbReference type="PIRSF" id="PIRSF036492">
    <property type="entry name" value="ALDH"/>
    <property type="match status" value="1"/>
</dbReference>
<dbReference type="GO" id="GO:0005737">
    <property type="term" value="C:cytoplasm"/>
    <property type="evidence" value="ECO:0007669"/>
    <property type="project" value="TreeGrafter"/>
</dbReference>